<dbReference type="Proteomes" id="UP001159363">
    <property type="component" value="Chromosome X"/>
</dbReference>
<reference evidence="2 3" key="1">
    <citation type="submission" date="2023-02" db="EMBL/GenBank/DDBJ databases">
        <title>LHISI_Scaffold_Assembly.</title>
        <authorList>
            <person name="Stuart O.P."/>
            <person name="Cleave R."/>
            <person name="Magrath M.J.L."/>
            <person name="Mikheyev A.S."/>
        </authorList>
    </citation>
    <scope>NUCLEOTIDE SEQUENCE [LARGE SCALE GENOMIC DNA]</scope>
    <source>
        <strain evidence="2">Daus_M_001</strain>
        <tissue evidence="2">Leg muscle</tissue>
    </source>
</reference>
<proteinExistence type="predicted"/>
<protein>
    <submittedName>
        <fullName evidence="2">Uncharacterized protein</fullName>
    </submittedName>
</protein>
<name>A0ABQ9HPH1_9NEOP</name>
<evidence type="ECO:0000313" key="2">
    <source>
        <dbReference type="EMBL" id="KAJ8886227.1"/>
    </source>
</evidence>
<gene>
    <name evidence="2" type="ORF">PR048_012436</name>
</gene>
<feature type="region of interest" description="Disordered" evidence="1">
    <location>
        <begin position="508"/>
        <end position="532"/>
    </location>
</feature>
<feature type="region of interest" description="Disordered" evidence="1">
    <location>
        <begin position="414"/>
        <end position="445"/>
    </location>
</feature>
<evidence type="ECO:0000256" key="1">
    <source>
        <dbReference type="SAM" id="MobiDB-lite"/>
    </source>
</evidence>
<organism evidence="2 3">
    <name type="scientific">Dryococelus australis</name>
    <dbReference type="NCBI Taxonomy" id="614101"/>
    <lineage>
        <taxon>Eukaryota</taxon>
        <taxon>Metazoa</taxon>
        <taxon>Ecdysozoa</taxon>
        <taxon>Arthropoda</taxon>
        <taxon>Hexapoda</taxon>
        <taxon>Insecta</taxon>
        <taxon>Pterygota</taxon>
        <taxon>Neoptera</taxon>
        <taxon>Polyneoptera</taxon>
        <taxon>Phasmatodea</taxon>
        <taxon>Verophasmatodea</taxon>
        <taxon>Anareolatae</taxon>
        <taxon>Phasmatidae</taxon>
        <taxon>Eurycanthinae</taxon>
        <taxon>Dryococelus</taxon>
    </lineage>
</organism>
<accession>A0ABQ9HPH1</accession>
<comment type="caution">
    <text evidence="2">The sequence shown here is derived from an EMBL/GenBank/DDBJ whole genome shotgun (WGS) entry which is preliminary data.</text>
</comment>
<evidence type="ECO:0000313" key="3">
    <source>
        <dbReference type="Proteomes" id="UP001159363"/>
    </source>
</evidence>
<keyword evidence="3" id="KW-1185">Reference proteome</keyword>
<dbReference type="EMBL" id="JARBHB010000004">
    <property type="protein sequence ID" value="KAJ8886227.1"/>
    <property type="molecule type" value="Genomic_DNA"/>
</dbReference>
<sequence length="596" mass="66070">MPSPMVHAIAHCPCRRPAPVLSPIVHTIAAHRLHHRVLLALLDIQDCRRRHVVALIADLTWSIRQSMSIEYRFLARTPDVASHTGLHETTQRTASETSIAMGGNRCRTFGQPRRGTSNEITVRGKQQCGRTCLDGTRGKGWPRRGCPCSPRVAVARRLVCSPPTKVNLVLIPGRVTPGFSHAAIVPDDVASRRVSAEISCIPYPFIPALLSTHLTSLSSALKTSLLRAVQISPLVCVGKPLLQHHVVVSHSSHLALTPGGKPQNPQLTSMSTTFTPEVASLTEPVLQIYAVHGQMSTFESPAQDLLACMLCNLPPYRSLYRGQPLTTFARRTHNNNRHSYSPTHSQQLLRQGYRLRNTSRTDDCPFTMDRMCPQKEGSFIRGNAEVIGIALQALLKMRIGLETVSKHTNLLTNSHCDNRAEHPPRRRHRGANARPSDYKSATLPLSYEGRPTCHSSLVHGLMKQIDRSAKLGRRPGELPEVEWRDLGWLLKWLPGRRNFALLSLAPKSTRKNPPTSGIVRHDSHMRKSMSDPAGNRARFAWVGFEAPSQDQRIRLISEPGPLSQPPSFNYHVLTTLPPPSPLFAPLAMFISPPPLP</sequence>